<keyword evidence="2 8" id="KW-0813">Transport</keyword>
<dbReference type="CDD" id="cd01347">
    <property type="entry name" value="ligand_gated_channel"/>
    <property type="match status" value="1"/>
</dbReference>
<accession>A0A217EZ55</accession>
<evidence type="ECO:0000256" key="3">
    <source>
        <dbReference type="ARBA" id="ARBA00022452"/>
    </source>
</evidence>
<keyword evidence="7 8" id="KW-0998">Cell outer membrane</keyword>
<dbReference type="InterPro" id="IPR000531">
    <property type="entry name" value="Beta-barrel_TonB"/>
</dbReference>
<evidence type="ECO:0000256" key="1">
    <source>
        <dbReference type="ARBA" id="ARBA00004571"/>
    </source>
</evidence>
<evidence type="ECO:0000256" key="10">
    <source>
        <dbReference type="SAM" id="SignalP"/>
    </source>
</evidence>
<dbReference type="Pfam" id="PF00593">
    <property type="entry name" value="TonB_dep_Rec_b-barrel"/>
    <property type="match status" value="1"/>
</dbReference>
<reference evidence="13 14" key="1">
    <citation type="submission" date="2017-01" db="EMBL/GenBank/DDBJ databases">
        <title>Complete genome sequence of esterase-producing bacterium Croceicoccus marinus E4A9.</title>
        <authorList>
            <person name="Wu Y.-H."/>
            <person name="Cheng H."/>
            <person name="Xu L."/>
            <person name="Huo Y.-Y."/>
            <person name="Wang C.-S."/>
            <person name="Xu X.-W."/>
        </authorList>
    </citation>
    <scope>NUCLEOTIDE SEQUENCE [LARGE SCALE GENOMIC DNA]</scope>
    <source>
        <strain evidence="13 14">E4A9</strain>
        <plasmid evidence="14">Plasmid pcme4a9ii</plasmid>
    </source>
</reference>
<dbReference type="GO" id="GO:0033214">
    <property type="term" value="P:siderophore-iron import into cell"/>
    <property type="evidence" value="ECO:0007669"/>
    <property type="project" value="TreeGrafter"/>
</dbReference>
<dbReference type="InterPro" id="IPR036942">
    <property type="entry name" value="Beta-barrel_TonB_sf"/>
</dbReference>
<dbReference type="InterPro" id="IPR037066">
    <property type="entry name" value="Plug_dom_sf"/>
</dbReference>
<dbReference type="AlphaFoldDB" id="A0A217EZ55"/>
<feature type="signal peptide" evidence="10">
    <location>
        <begin position="1"/>
        <end position="31"/>
    </location>
</feature>
<evidence type="ECO:0000259" key="11">
    <source>
        <dbReference type="Pfam" id="PF00593"/>
    </source>
</evidence>
<dbReference type="PANTHER" id="PTHR30442">
    <property type="entry name" value="IRON III DICITRATE TRANSPORT PROTEIN FECA"/>
    <property type="match status" value="1"/>
</dbReference>
<evidence type="ECO:0000256" key="7">
    <source>
        <dbReference type="ARBA" id="ARBA00023237"/>
    </source>
</evidence>
<evidence type="ECO:0000313" key="13">
    <source>
        <dbReference type="EMBL" id="ARU18425.1"/>
    </source>
</evidence>
<dbReference type="KEGG" id="cman:A9D14_19045"/>
<organism evidence="13 14">
    <name type="scientific">Croceicoccus marinus</name>
    <dbReference type="NCBI Taxonomy" id="450378"/>
    <lineage>
        <taxon>Bacteria</taxon>
        <taxon>Pseudomonadati</taxon>
        <taxon>Pseudomonadota</taxon>
        <taxon>Alphaproteobacteria</taxon>
        <taxon>Sphingomonadales</taxon>
        <taxon>Erythrobacteraceae</taxon>
        <taxon>Croceicoccus</taxon>
    </lineage>
</organism>
<dbReference type="STRING" id="450378.GCA_001661675_03825"/>
<evidence type="ECO:0000256" key="4">
    <source>
        <dbReference type="ARBA" id="ARBA00022692"/>
    </source>
</evidence>
<keyword evidence="3 8" id="KW-1134">Transmembrane beta strand</keyword>
<evidence type="ECO:0000256" key="2">
    <source>
        <dbReference type="ARBA" id="ARBA00022448"/>
    </source>
</evidence>
<feature type="domain" description="TonB-dependent receptor-like beta-barrel" evidence="11">
    <location>
        <begin position="287"/>
        <end position="732"/>
    </location>
</feature>
<keyword evidence="5 9" id="KW-0798">TonB box</keyword>
<dbReference type="Pfam" id="PF07715">
    <property type="entry name" value="Plug"/>
    <property type="match status" value="1"/>
</dbReference>
<keyword evidence="6 8" id="KW-0472">Membrane</keyword>
<feature type="domain" description="TonB-dependent receptor plug" evidence="12">
    <location>
        <begin position="70"/>
        <end position="178"/>
    </location>
</feature>
<keyword evidence="10" id="KW-0732">Signal</keyword>
<dbReference type="GO" id="GO:0009279">
    <property type="term" value="C:cell outer membrane"/>
    <property type="evidence" value="ECO:0007669"/>
    <property type="project" value="UniProtKB-SubCell"/>
</dbReference>
<dbReference type="InterPro" id="IPR012910">
    <property type="entry name" value="Plug_dom"/>
</dbReference>
<dbReference type="EMBL" id="CP019604">
    <property type="protein sequence ID" value="ARU18425.1"/>
    <property type="molecule type" value="Genomic_DNA"/>
</dbReference>
<name>A0A217EZ55_9SPHN</name>
<dbReference type="PROSITE" id="PS52016">
    <property type="entry name" value="TONB_DEPENDENT_REC_3"/>
    <property type="match status" value="1"/>
</dbReference>
<proteinExistence type="inferred from homology"/>
<comment type="similarity">
    <text evidence="8 9">Belongs to the TonB-dependent receptor family.</text>
</comment>
<protein>
    <recommendedName>
        <fullName evidence="15">TonB-dependent receptor</fullName>
    </recommendedName>
</protein>
<evidence type="ECO:0008006" key="15">
    <source>
        <dbReference type="Google" id="ProtNLM"/>
    </source>
</evidence>
<sequence>MPTQTRRSPPDGYYRTTVSSLAIALSAPAVAQETTGPDDGEVRAEQIADERRENPVDSIIVVGGRIDPYRIAGSADLIDSEDLRRFDYGDVNRVLRQVPGINTQEEDGFGLFPNIGLRGSPVERSSNITLMEDGVLIAPAPYAAPAAYYFPAIGRMQAVEVTKGAAAIRYGPRTIGGAVNLRSTDIPADGLAGYAFGQYGSRDYYQGQAWVGGDTDYVGALLETYQQGSDGFKTIDGLPDADTGFERQDYRGRLAVHTAPDAPVEARLEFVYGRSDLEANETYLGLADTDFAAEPYRRYAASQRDAFSGEHDQYRVTGSLAFSDGTRITATLYRNDFARSWSKLQDIDFDGDGSFDSISSVFVNPEDNAGALSILRGADSFEGAVRIRNNNRVYRSEGAQISLERPFEMGGARHNLAVSVRYHEDEEDRLQNEEFYSQIGGDLVFERQTDLGQQANREAKAKAIAFYIEDRIEIGALTLTPGLRYEGIDLTRLDYAGSDPDRSNGPTRVRQTNIDQWLPGLGATYELGDAILLAGVSRGFSPPGPGNPDARAEESWNYEAGVRYRSDKVQVSAIGFYNDYSNLLGNCTQSVGCSVGDIGDQFNGGAVTVKGLELSAAVEPRLSNSVSFPLSLAYTFTDAEFDSSFDSEFFGDVNEGDDLPYIARHQLYVEAGVNMGRAAATVGANYVSELRDNPGSGAVAENERIDDRIVFDIAGSYALTDKFSLFARVDNVLDNQYAVSRRPFGLRPGVPRRIVGGARVSF</sequence>
<evidence type="ECO:0000256" key="9">
    <source>
        <dbReference type="RuleBase" id="RU003357"/>
    </source>
</evidence>
<dbReference type="Proteomes" id="UP000195807">
    <property type="component" value="Plasmid pCME4A9II"/>
</dbReference>
<evidence type="ECO:0000313" key="14">
    <source>
        <dbReference type="Proteomes" id="UP000195807"/>
    </source>
</evidence>
<evidence type="ECO:0000256" key="6">
    <source>
        <dbReference type="ARBA" id="ARBA00023136"/>
    </source>
</evidence>
<dbReference type="SUPFAM" id="SSF56935">
    <property type="entry name" value="Porins"/>
    <property type="match status" value="1"/>
</dbReference>
<feature type="chain" id="PRO_5011465557" description="TonB-dependent receptor" evidence="10">
    <location>
        <begin position="32"/>
        <end position="762"/>
    </location>
</feature>
<dbReference type="OrthoDB" id="9796221at2"/>
<geneLocation type="plasmid" evidence="14">
    <name>pcme4a9ii</name>
</geneLocation>
<dbReference type="Gene3D" id="2.40.170.20">
    <property type="entry name" value="TonB-dependent receptor, beta-barrel domain"/>
    <property type="match status" value="1"/>
</dbReference>
<keyword evidence="14" id="KW-1185">Reference proteome</keyword>
<evidence type="ECO:0000256" key="5">
    <source>
        <dbReference type="ARBA" id="ARBA00023077"/>
    </source>
</evidence>
<dbReference type="Gene3D" id="2.170.130.10">
    <property type="entry name" value="TonB-dependent receptor, plug domain"/>
    <property type="match status" value="1"/>
</dbReference>
<dbReference type="PANTHER" id="PTHR30442:SF0">
    <property type="entry name" value="FE(3+) DICITRATE TRANSPORT PROTEIN FECA"/>
    <property type="match status" value="1"/>
</dbReference>
<evidence type="ECO:0000256" key="8">
    <source>
        <dbReference type="PROSITE-ProRule" id="PRU01360"/>
    </source>
</evidence>
<gene>
    <name evidence="13" type="ORF">A9D14_19045</name>
</gene>
<keyword evidence="4 8" id="KW-0812">Transmembrane</keyword>
<comment type="subcellular location">
    <subcellularLocation>
        <location evidence="1 8">Cell outer membrane</location>
        <topology evidence="1 8">Multi-pass membrane protein</topology>
    </subcellularLocation>
</comment>
<keyword evidence="13" id="KW-0614">Plasmid</keyword>
<dbReference type="InterPro" id="IPR039426">
    <property type="entry name" value="TonB-dep_rcpt-like"/>
</dbReference>
<evidence type="ECO:0000259" key="12">
    <source>
        <dbReference type="Pfam" id="PF07715"/>
    </source>
</evidence>